<dbReference type="EMBL" id="MXAV01000004">
    <property type="protein sequence ID" value="PKY11943.1"/>
    <property type="molecule type" value="Genomic_DNA"/>
</dbReference>
<name>A0A2I1DPY3_9PROT</name>
<comment type="caution">
    <text evidence="1">The sequence shown here is derived from an EMBL/GenBank/DDBJ whole genome shotgun (WGS) entry which is preliminary data.</text>
</comment>
<keyword evidence="2" id="KW-1185">Reference proteome</keyword>
<evidence type="ECO:0000313" key="2">
    <source>
        <dbReference type="Proteomes" id="UP000234329"/>
    </source>
</evidence>
<sequence>MQVAMLQPLSVKKHLEAEEQADMGHEYVAGQVHAMAGAKLRHNQIADNVCGLLWPKIPS</sequence>
<dbReference type="Gene3D" id="3.90.1570.10">
    <property type="entry name" value="tt1808, chain A"/>
    <property type="match status" value="1"/>
</dbReference>
<organism evidence="1 2">
    <name type="scientific">Acidithiobacillus marinus</name>
    <dbReference type="NCBI Taxonomy" id="187490"/>
    <lineage>
        <taxon>Bacteria</taxon>
        <taxon>Pseudomonadati</taxon>
        <taxon>Pseudomonadota</taxon>
        <taxon>Acidithiobacillia</taxon>
        <taxon>Acidithiobacillales</taxon>
        <taxon>Acidithiobacillaceae</taxon>
        <taxon>Acidithiobacillus</taxon>
    </lineage>
</organism>
<proteinExistence type="predicted"/>
<dbReference type="OrthoDB" id="26750at2"/>
<dbReference type="AlphaFoldDB" id="A0A2I1DPY3"/>
<accession>A0A2I1DPY3</accession>
<dbReference type="InterPro" id="IPR012296">
    <property type="entry name" value="Nuclease_put_TT1808"/>
</dbReference>
<protein>
    <submittedName>
        <fullName evidence="1">Uncharacterized protein</fullName>
    </submittedName>
</protein>
<reference evidence="1 2" key="1">
    <citation type="submission" date="2017-03" db="EMBL/GenBank/DDBJ databases">
        <title>Draft genime sequence of the acidophilic sulfur-oxidizing bacterium Acidithiobacillus sp. SH, isolated from seawater.</title>
        <authorList>
            <person name="Sharmin S."/>
            <person name="Tokuhisa M."/>
            <person name="Kanao T."/>
            <person name="Kamimura K."/>
        </authorList>
    </citation>
    <scope>NUCLEOTIDE SEQUENCE [LARGE SCALE GENOMIC DNA]</scope>
    <source>
        <strain evidence="1 2">SH</strain>
    </source>
</reference>
<evidence type="ECO:0000313" key="1">
    <source>
        <dbReference type="EMBL" id="PKY11943.1"/>
    </source>
</evidence>
<dbReference type="RefSeq" id="WP_101536533.1">
    <property type="nucleotide sequence ID" value="NZ_MXAV01000004.1"/>
</dbReference>
<gene>
    <name evidence="1" type="ORF">B1757_00905</name>
</gene>
<dbReference type="Proteomes" id="UP000234329">
    <property type="component" value="Unassembled WGS sequence"/>
</dbReference>
<dbReference type="InParanoid" id="A0A2I1DPY3"/>